<proteinExistence type="predicted"/>
<dbReference type="AlphaFoldDB" id="A0AAV2PCI0"/>
<dbReference type="GO" id="GO:0005761">
    <property type="term" value="C:mitochondrial ribosome"/>
    <property type="evidence" value="ECO:0007669"/>
    <property type="project" value="InterPro"/>
</dbReference>
<gene>
    <name evidence="1" type="ORF">LPLAT_LOCUS14237</name>
</gene>
<dbReference type="InterPro" id="IPR016576">
    <property type="entry name" value="Ribosomal_mL63"/>
</dbReference>
<dbReference type="PANTHER" id="PTHR14520:SF4">
    <property type="entry name" value="LARGE RIBOSOMAL SUBUNIT PROTEIN ML63"/>
    <property type="match status" value="1"/>
</dbReference>
<dbReference type="PANTHER" id="PTHR14520">
    <property type="entry name" value="MITOCHONDRIAL RIBOSOMAL PROTEIN 63"/>
    <property type="match status" value="1"/>
</dbReference>
<protein>
    <recommendedName>
        <fullName evidence="3">Ribosomal protein 63</fullName>
    </recommendedName>
</protein>
<keyword evidence="2" id="KW-1185">Reference proteome</keyword>
<dbReference type="EMBL" id="OZ034832">
    <property type="protein sequence ID" value="CAL1689284.1"/>
    <property type="molecule type" value="Genomic_DNA"/>
</dbReference>
<evidence type="ECO:0000313" key="1">
    <source>
        <dbReference type="EMBL" id="CAL1689284.1"/>
    </source>
</evidence>
<organism evidence="1 2">
    <name type="scientific">Lasius platythorax</name>
    <dbReference type="NCBI Taxonomy" id="488582"/>
    <lineage>
        <taxon>Eukaryota</taxon>
        <taxon>Metazoa</taxon>
        <taxon>Ecdysozoa</taxon>
        <taxon>Arthropoda</taxon>
        <taxon>Hexapoda</taxon>
        <taxon>Insecta</taxon>
        <taxon>Pterygota</taxon>
        <taxon>Neoptera</taxon>
        <taxon>Endopterygota</taxon>
        <taxon>Hymenoptera</taxon>
        <taxon>Apocrita</taxon>
        <taxon>Aculeata</taxon>
        <taxon>Formicoidea</taxon>
        <taxon>Formicidae</taxon>
        <taxon>Formicinae</taxon>
        <taxon>Lasius</taxon>
        <taxon>Lasius</taxon>
    </lineage>
</organism>
<evidence type="ECO:0008006" key="3">
    <source>
        <dbReference type="Google" id="ProtNLM"/>
    </source>
</evidence>
<dbReference type="Pfam" id="PF14978">
    <property type="entry name" value="MRP-63"/>
    <property type="match status" value="1"/>
</dbReference>
<name>A0AAV2PCI0_9HYME</name>
<accession>A0AAV2PCI0</accession>
<dbReference type="Proteomes" id="UP001497644">
    <property type="component" value="Chromosome 9"/>
</dbReference>
<dbReference type="GO" id="GO:0003735">
    <property type="term" value="F:structural constituent of ribosome"/>
    <property type="evidence" value="ECO:0007669"/>
    <property type="project" value="TreeGrafter"/>
</dbReference>
<sequence length="106" mass="13037">MRLGLVLLHLAKPKMPYRFRGKYRKVKKPSMQDLLKMKLDFEREEKNMLILRHPYLTMEQSHGHMQKEEKTTKFFQRIFESRKQEFEKETTIAQRLCHLRVTEAWD</sequence>
<reference evidence="1" key="1">
    <citation type="submission" date="2024-04" db="EMBL/GenBank/DDBJ databases">
        <authorList>
            <consortium name="Molecular Ecology Group"/>
        </authorList>
    </citation>
    <scope>NUCLEOTIDE SEQUENCE</scope>
</reference>
<dbReference type="GO" id="GO:0032543">
    <property type="term" value="P:mitochondrial translation"/>
    <property type="evidence" value="ECO:0007669"/>
    <property type="project" value="TreeGrafter"/>
</dbReference>
<evidence type="ECO:0000313" key="2">
    <source>
        <dbReference type="Proteomes" id="UP001497644"/>
    </source>
</evidence>